<keyword evidence="5" id="KW-1133">Transmembrane helix</keyword>
<dbReference type="AlphaFoldDB" id="A0A2W5H0Q8"/>
<sequence length="175" mass="19467">MAEVTTALSNRNGRVSKLRIPRVDLTPMVDLGFLLLTFFVFSSTISLPKSMTAIYPDDRSSRDGTEAKASGVLTLFLGNNGSIYFQEGLADESGKSWHQGNMQNIRETIRSKKSHTQKDDFVVLIKPGEKSSYGNLVSILDEMKISMVDRYTIVDPSPNEQMVINGKEQNAVFVK</sequence>
<dbReference type="Pfam" id="PF02472">
    <property type="entry name" value="ExbD"/>
    <property type="match status" value="1"/>
</dbReference>
<comment type="similarity">
    <text evidence="2 7">Belongs to the ExbD/TolR family.</text>
</comment>
<evidence type="ECO:0000256" key="6">
    <source>
        <dbReference type="ARBA" id="ARBA00023136"/>
    </source>
</evidence>
<dbReference type="Proteomes" id="UP000249645">
    <property type="component" value="Unassembled WGS sequence"/>
</dbReference>
<dbReference type="GO" id="GO:0022857">
    <property type="term" value="F:transmembrane transporter activity"/>
    <property type="evidence" value="ECO:0007669"/>
    <property type="project" value="InterPro"/>
</dbReference>
<proteinExistence type="inferred from homology"/>
<name>A0A2W5H0Q8_9SPHI</name>
<evidence type="ECO:0000256" key="3">
    <source>
        <dbReference type="ARBA" id="ARBA00022475"/>
    </source>
</evidence>
<dbReference type="GO" id="GO:0015031">
    <property type="term" value="P:protein transport"/>
    <property type="evidence" value="ECO:0007669"/>
    <property type="project" value="UniProtKB-KW"/>
</dbReference>
<keyword evidence="3" id="KW-1003">Cell membrane</keyword>
<gene>
    <name evidence="8" type="ORF">DI598_08265</name>
</gene>
<organism evidence="8 9">
    <name type="scientific">Pseudopedobacter saltans</name>
    <dbReference type="NCBI Taxonomy" id="151895"/>
    <lineage>
        <taxon>Bacteria</taxon>
        <taxon>Pseudomonadati</taxon>
        <taxon>Bacteroidota</taxon>
        <taxon>Sphingobacteriia</taxon>
        <taxon>Sphingobacteriales</taxon>
        <taxon>Sphingobacteriaceae</taxon>
        <taxon>Pseudopedobacter</taxon>
    </lineage>
</organism>
<dbReference type="EMBL" id="QFOI01000119">
    <property type="protein sequence ID" value="PZP49272.1"/>
    <property type="molecule type" value="Genomic_DNA"/>
</dbReference>
<evidence type="ECO:0000256" key="7">
    <source>
        <dbReference type="RuleBase" id="RU003879"/>
    </source>
</evidence>
<keyword evidence="7" id="KW-0813">Transport</keyword>
<evidence type="ECO:0000256" key="2">
    <source>
        <dbReference type="ARBA" id="ARBA00005811"/>
    </source>
</evidence>
<comment type="caution">
    <text evidence="8">The sequence shown here is derived from an EMBL/GenBank/DDBJ whole genome shotgun (WGS) entry which is preliminary data.</text>
</comment>
<dbReference type="PANTHER" id="PTHR30558">
    <property type="entry name" value="EXBD MEMBRANE COMPONENT OF PMF-DRIVEN MACROMOLECULE IMPORT SYSTEM"/>
    <property type="match status" value="1"/>
</dbReference>
<keyword evidence="4 7" id="KW-0812">Transmembrane</keyword>
<dbReference type="InterPro" id="IPR003400">
    <property type="entry name" value="ExbD"/>
</dbReference>
<evidence type="ECO:0000313" key="9">
    <source>
        <dbReference type="Proteomes" id="UP000249645"/>
    </source>
</evidence>
<reference evidence="8 9" key="1">
    <citation type="submission" date="2017-11" db="EMBL/GenBank/DDBJ databases">
        <title>Infants hospitalized years apart are colonized by the same room-sourced microbial strains.</title>
        <authorList>
            <person name="Brooks B."/>
            <person name="Olm M.R."/>
            <person name="Firek B.A."/>
            <person name="Baker R."/>
            <person name="Thomas B.C."/>
            <person name="Morowitz M.J."/>
            <person name="Banfield J.F."/>
        </authorList>
    </citation>
    <scope>NUCLEOTIDE SEQUENCE [LARGE SCALE GENOMIC DNA]</scope>
    <source>
        <strain evidence="8">S2_009_000_R2_76</strain>
    </source>
</reference>
<comment type="subcellular location">
    <subcellularLocation>
        <location evidence="1">Cell membrane</location>
        <topology evidence="1">Single-pass membrane protein</topology>
    </subcellularLocation>
    <subcellularLocation>
        <location evidence="7">Cell membrane</location>
        <topology evidence="7">Single-pass type II membrane protein</topology>
    </subcellularLocation>
</comment>
<dbReference type="PANTHER" id="PTHR30558:SF3">
    <property type="entry name" value="BIOPOLYMER TRANSPORT PROTEIN EXBD-RELATED"/>
    <property type="match status" value="1"/>
</dbReference>
<accession>A0A2W5H0Q8</accession>
<evidence type="ECO:0000256" key="4">
    <source>
        <dbReference type="ARBA" id="ARBA00022692"/>
    </source>
</evidence>
<evidence type="ECO:0000256" key="1">
    <source>
        <dbReference type="ARBA" id="ARBA00004162"/>
    </source>
</evidence>
<protein>
    <submittedName>
        <fullName evidence="8">Biopolymer transporter ExbD</fullName>
    </submittedName>
</protein>
<evidence type="ECO:0000313" key="8">
    <source>
        <dbReference type="EMBL" id="PZP49272.1"/>
    </source>
</evidence>
<keyword evidence="7" id="KW-0653">Protein transport</keyword>
<dbReference type="GO" id="GO:0005886">
    <property type="term" value="C:plasma membrane"/>
    <property type="evidence" value="ECO:0007669"/>
    <property type="project" value="UniProtKB-SubCell"/>
</dbReference>
<evidence type="ECO:0000256" key="5">
    <source>
        <dbReference type="ARBA" id="ARBA00022989"/>
    </source>
</evidence>
<keyword evidence="6" id="KW-0472">Membrane</keyword>